<gene>
    <name evidence="10 13" type="primary">murG</name>
    <name evidence="13" type="ORF">DDV96_00695</name>
</gene>
<keyword evidence="9 10" id="KW-0961">Cell wall biogenesis/degradation</keyword>
<feature type="binding site" evidence="10">
    <location>
        <position position="172"/>
    </location>
    <ligand>
        <name>UDP-N-acetyl-alpha-D-glucosamine</name>
        <dbReference type="ChEBI" id="CHEBI:57705"/>
    </ligand>
</feature>
<feature type="binding site" evidence="10">
    <location>
        <position position="220"/>
    </location>
    <ligand>
        <name>UDP-N-acetyl-alpha-D-glucosamine</name>
        <dbReference type="ChEBI" id="CHEBI:57705"/>
    </ligand>
</feature>
<comment type="caution">
    <text evidence="13">The sequence shown here is derived from an EMBL/GenBank/DDBJ whole genome shotgun (WGS) entry which is preliminary data.</text>
</comment>
<keyword evidence="14" id="KW-1185">Reference proteome</keyword>
<dbReference type="Pfam" id="PF04101">
    <property type="entry name" value="Glyco_tran_28_C"/>
    <property type="match status" value="1"/>
</dbReference>
<reference evidence="13 14" key="1">
    <citation type="submission" date="2018-04" db="EMBL/GenBank/DDBJ databases">
        <title>Marixanthomonas spongiae HN-E44 sp. nov., isolated from a marine sponge.</title>
        <authorList>
            <person name="Luo L."/>
            <person name="Zhuang L."/>
        </authorList>
    </citation>
    <scope>NUCLEOTIDE SEQUENCE [LARGE SCALE GENOMIC DNA]</scope>
    <source>
        <strain evidence="13 14">HN-E44</strain>
    </source>
</reference>
<evidence type="ECO:0000256" key="10">
    <source>
        <dbReference type="HAMAP-Rule" id="MF_00033"/>
    </source>
</evidence>
<sequence>MKQNKSTYRFIISGGGTGGHIYPAIAIADELRQRYPEAKFLFVGAKDRMEMEKVPQAGYEIEGLWISGLQRKLSLKNLMFPFKLISSLVKSRKIIKKFKPTVAIGTGGYASAPLLRTASHEGIPCVIQEQNSHAGITNKWLSSKVQTICVAYQGMEQFFPAEKIVLTGNPVRQDLLNISSPPAGPDESVRRADKTGKRSEAHQFFNLDSSKKTLLVLGGSLGAKRINQLIDTSRSFFEEKHVQVIWQCGKLYEELYKSKTSGLIQVHAFLNRMDLAYAAADFIISRAGALSVSELCLVGKPVIFIPSPNVAEDHQTKNAQAVSENNAAILLKENELEDRFEAEFSALLASSAKQKQLSENIQKMAKPNATNDIVAEIEKLIPEDTRE</sequence>
<dbReference type="InterPro" id="IPR007235">
    <property type="entry name" value="Glyco_trans_28_C"/>
</dbReference>
<dbReference type="HAMAP" id="MF_00033">
    <property type="entry name" value="MurG"/>
    <property type="match status" value="1"/>
</dbReference>
<keyword evidence="8 10" id="KW-0131">Cell cycle</keyword>
<dbReference type="OrthoDB" id="9808936at2"/>
<evidence type="ECO:0000259" key="11">
    <source>
        <dbReference type="Pfam" id="PF03033"/>
    </source>
</evidence>
<dbReference type="Proteomes" id="UP000245962">
    <property type="component" value="Unassembled WGS sequence"/>
</dbReference>
<evidence type="ECO:0000256" key="2">
    <source>
        <dbReference type="ARBA" id="ARBA00022618"/>
    </source>
</evidence>
<keyword evidence="4 10" id="KW-0808">Transferase</keyword>
<comment type="pathway">
    <text evidence="10">Cell wall biogenesis; peptidoglycan biosynthesis.</text>
</comment>
<dbReference type="PANTHER" id="PTHR21015">
    <property type="entry name" value="UDP-N-ACETYLGLUCOSAMINE--N-ACETYLMURAMYL-(PENTAPEPTIDE) PYROPHOSPHORYL-UNDECAPRENOL N-ACETYLGLUCOSAMINE TRANSFERASE 1"/>
    <property type="match status" value="1"/>
</dbReference>
<feature type="binding site" evidence="10">
    <location>
        <begin position="289"/>
        <end position="294"/>
    </location>
    <ligand>
        <name>UDP-N-acetyl-alpha-D-glucosamine</name>
        <dbReference type="ChEBI" id="CHEBI:57705"/>
    </ligand>
</feature>
<dbReference type="NCBIfam" id="TIGR01133">
    <property type="entry name" value="murG"/>
    <property type="match status" value="1"/>
</dbReference>
<feature type="domain" description="Glycosyl transferase family 28 C-terminal" evidence="12">
    <location>
        <begin position="213"/>
        <end position="370"/>
    </location>
</feature>
<evidence type="ECO:0000256" key="4">
    <source>
        <dbReference type="ARBA" id="ARBA00022679"/>
    </source>
</evidence>
<organism evidence="13 14">
    <name type="scientific">Marixanthomonas spongiae</name>
    <dbReference type="NCBI Taxonomy" id="2174845"/>
    <lineage>
        <taxon>Bacteria</taxon>
        <taxon>Pseudomonadati</taxon>
        <taxon>Bacteroidota</taxon>
        <taxon>Flavobacteriia</taxon>
        <taxon>Flavobacteriales</taxon>
        <taxon>Flavobacteriaceae</taxon>
        <taxon>Marixanthomonas</taxon>
    </lineage>
</organism>
<evidence type="ECO:0000256" key="6">
    <source>
        <dbReference type="ARBA" id="ARBA00022984"/>
    </source>
</evidence>
<evidence type="ECO:0000256" key="8">
    <source>
        <dbReference type="ARBA" id="ARBA00023306"/>
    </source>
</evidence>
<evidence type="ECO:0000313" key="13">
    <source>
        <dbReference type="EMBL" id="PVW17076.1"/>
    </source>
</evidence>
<keyword evidence="7 10" id="KW-0472">Membrane</keyword>
<evidence type="ECO:0000313" key="14">
    <source>
        <dbReference type="Proteomes" id="UP000245962"/>
    </source>
</evidence>
<keyword evidence="3 10" id="KW-0328">Glycosyltransferase</keyword>
<dbReference type="GO" id="GO:0009252">
    <property type="term" value="P:peptidoglycan biosynthetic process"/>
    <property type="evidence" value="ECO:0007669"/>
    <property type="project" value="UniProtKB-UniRule"/>
</dbReference>
<evidence type="ECO:0000256" key="7">
    <source>
        <dbReference type="ARBA" id="ARBA00023136"/>
    </source>
</evidence>
<proteinExistence type="inferred from homology"/>
<protein>
    <recommendedName>
        <fullName evidence="10">UDP-N-acetylglucosamine--N-acetylmuramyl-(pentapeptide) pyrophosphoryl-undecaprenol N-acetylglucosamine transferase</fullName>
        <ecNumber evidence="10">2.4.1.227</ecNumber>
    </recommendedName>
    <alternativeName>
        <fullName evidence="10">Undecaprenyl-PP-MurNAc-pentapeptide-UDPGlcNAc GlcNAc transferase</fullName>
    </alternativeName>
</protein>
<feature type="domain" description="Glycosyltransferase family 28 N-terminal" evidence="11">
    <location>
        <begin position="10"/>
        <end position="148"/>
    </location>
</feature>
<dbReference type="Pfam" id="PF03033">
    <property type="entry name" value="Glyco_transf_28"/>
    <property type="match status" value="1"/>
</dbReference>
<feature type="binding site" evidence="10">
    <location>
        <position position="131"/>
    </location>
    <ligand>
        <name>UDP-N-acetyl-alpha-D-glucosamine</name>
        <dbReference type="ChEBI" id="CHEBI:57705"/>
    </ligand>
</feature>
<keyword evidence="2 10" id="KW-0132">Cell division</keyword>
<dbReference type="EMBL" id="QEHR01000001">
    <property type="protein sequence ID" value="PVW17076.1"/>
    <property type="molecule type" value="Genomic_DNA"/>
</dbReference>
<comment type="caution">
    <text evidence="10">Lacks conserved residue(s) required for the propagation of feature annotation.</text>
</comment>
<dbReference type="GO" id="GO:0050511">
    <property type="term" value="F:undecaprenyldiphospho-muramoylpentapeptide beta-N-acetylglucosaminyltransferase activity"/>
    <property type="evidence" value="ECO:0007669"/>
    <property type="project" value="UniProtKB-UniRule"/>
</dbReference>
<keyword evidence="5 10" id="KW-0133">Cell shape</keyword>
<keyword evidence="1 10" id="KW-1003">Cell membrane</keyword>
<dbReference type="PANTHER" id="PTHR21015:SF22">
    <property type="entry name" value="GLYCOSYLTRANSFERASE"/>
    <property type="match status" value="1"/>
</dbReference>
<dbReference type="AlphaFoldDB" id="A0A2U0I7K0"/>
<dbReference type="GO" id="GO:0008360">
    <property type="term" value="P:regulation of cell shape"/>
    <property type="evidence" value="ECO:0007669"/>
    <property type="project" value="UniProtKB-KW"/>
</dbReference>
<evidence type="ECO:0000256" key="1">
    <source>
        <dbReference type="ARBA" id="ARBA00022475"/>
    </source>
</evidence>
<name>A0A2U0I7K0_9FLAO</name>
<feature type="binding site" evidence="10">
    <location>
        <position position="315"/>
    </location>
    <ligand>
        <name>UDP-N-acetyl-alpha-D-glucosamine</name>
        <dbReference type="ChEBI" id="CHEBI:57705"/>
    </ligand>
</feature>
<dbReference type="GO" id="GO:0051991">
    <property type="term" value="F:UDP-N-acetyl-D-glucosamine:N-acetylmuramoyl-L-alanyl-D-glutamyl-meso-2,6-diaminopimelyl-D-alanyl-D-alanine-diphosphoundecaprenol 4-beta-N-acetylglucosaminlytransferase activity"/>
    <property type="evidence" value="ECO:0007669"/>
    <property type="project" value="RHEA"/>
</dbReference>
<dbReference type="Gene3D" id="3.40.50.2000">
    <property type="entry name" value="Glycogen Phosphorylase B"/>
    <property type="match status" value="2"/>
</dbReference>
<dbReference type="InterPro" id="IPR004276">
    <property type="entry name" value="GlycoTrans_28_N"/>
</dbReference>
<comment type="subcellular location">
    <subcellularLocation>
        <location evidence="10">Cell membrane</location>
        <topology evidence="10">Peripheral membrane protein</topology>
        <orientation evidence="10">Cytoplasmic side</orientation>
    </subcellularLocation>
</comment>
<comment type="similarity">
    <text evidence="10">Belongs to the glycosyltransferase 28 family. MurG subfamily.</text>
</comment>
<comment type="function">
    <text evidence="10">Cell wall formation. Catalyzes the transfer of a GlcNAc subunit on undecaprenyl-pyrophosphoryl-MurNAc-pentapeptide (lipid intermediate I) to form undecaprenyl-pyrophosphoryl-MurNAc-(pentapeptide)GlcNAc (lipid intermediate II).</text>
</comment>
<evidence type="ECO:0000256" key="9">
    <source>
        <dbReference type="ARBA" id="ARBA00023316"/>
    </source>
</evidence>
<dbReference type="RefSeq" id="WP_116692821.1">
    <property type="nucleotide sequence ID" value="NZ_QEHR01000001.1"/>
</dbReference>
<accession>A0A2U0I7K0</accession>
<dbReference type="InterPro" id="IPR006009">
    <property type="entry name" value="GlcNAc_MurG"/>
</dbReference>
<comment type="catalytic activity">
    <reaction evidence="10">
        <text>di-trans,octa-cis-undecaprenyl diphospho-N-acetyl-alpha-D-muramoyl-L-alanyl-D-glutamyl-meso-2,6-diaminopimeloyl-D-alanyl-D-alanine + UDP-N-acetyl-alpha-D-glucosamine = di-trans,octa-cis-undecaprenyl diphospho-[N-acetyl-alpha-D-glucosaminyl-(1-&gt;4)]-N-acetyl-alpha-D-muramoyl-L-alanyl-D-glutamyl-meso-2,6-diaminopimeloyl-D-alanyl-D-alanine + UDP + H(+)</text>
        <dbReference type="Rhea" id="RHEA:31227"/>
        <dbReference type="ChEBI" id="CHEBI:15378"/>
        <dbReference type="ChEBI" id="CHEBI:57705"/>
        <dbReference type="ChEBI" id="CHEBI:58223"/>
        <dbReference type="ChEBI" id="CHEBI:61387"/>
        <dbReference type="ChEBI" id="CHEBI:61388"/>
        <dbReference type="EC" id="2.4.1.227"/>
    </reaction>
</comment>
<dbReference type="CDD" id="cd03785">
    <property type="entry name" value="GT28_MurG"/>
    <property type="match status" value="1"/>
</dbReference>
<evidence type="ECO:0000259" key="12">
    <source>
        <dbReference type="Pfam" id="PF04101"/>
    </source>
</evidence>
<dbReference type="UniPathway" id="UPA00219"/>
<dbReference type="EC" id="2.4.1.227" evidence="10"/>
<dbReference type="GO" id="GO:0005975">
    <property type="term" value="P:carbohydrate metabolic process"/>
    <property type="evidence" value="ECO:0007669"/>
    <property type="project" value="InterPro"/>
</dbReference>
<keyword evidence="6 10" id="KW-0573">Peptidoglycan synthesis</keyword>
<dbReference type="GO" id="GO:0005886">
    <property type="term" value="C:plasma membrane"/>
    <property type="evidence" value="ECO:0007669"/>
    <property type="project" value="UniProtKB-SubCell"/>
</dbReference>
<evidence type="ECO:0000256" key="5">
    <source>
        <dbReference type="ARBA" id="ARBA00022960"/>
    </source>
</evidence>
<dbReference type="GO" id="GO:0051301">
    <property type="term" value="P:cell division"/>
    <property type="evidence" value="ECO:0007669"/>
    <property type="project" value="UniProtKB-KW"/>
</dbReference>
<evidence type="ECO:0000256" key="3">
    <source>
        <dbReference type="ARBA" id="ARBA00022676"/>
    </source>
</evidence>
<feature type="binding site" evidence="10">
    <location>
        <begin position="17"/>
        <end position="19"/>
    </location>
    <ligand>
        <name>UDP-N-acetyl-alpha-D-glucosamine</name>
        <dbReference type="ChEBI" id="CHEBI:57705"/>
    </ligand>
</feature>
<dbReference type="SUPFAM" id="SSF53756">
    <property type="entry name" value="UDP-Glycosyltransferase/glycogen phosphorylase"/>
    <property type="match status" value="1"/>
</dbReference>
<dbReference type="GO" id="GO:0071555">
    <property type="term" value="P:cell wall organization"/>
    <property type="evidence" value="ECO:0007669"/>
    <property type="project" value="UniProtKB-KW"/>
</dbReference>